<dbReference type="InterPro" id="IPR048876">
    <property type="entry name" value="BipA_C"/>
</dbReference>
<dbReference type="Gene3D" id="2.40.30.10">
    <property type="entry name" value="Translation factors"/>
    <property type="match status" value="1"/>
</dbReference>
<dbReference type="Gene3D" id="3.30.70.240">
    <property type="match status" value="1"/>
</dbReference>
<accession>A0A1G2DEK1</accession>
<dbReference type="PANTHER" id="PTHR42908">
    <property type="entry name" value="TRANSLATION ELONGATION FACTOR-RELATED"/>
    <property type="match status" value="1"/>
</dbReference>
<dbReference type="InterPro" id="IPR004161">
    <property type="entry name" value="EFTu-like_2"/>
</dbReference>
<dbReference type="CDD" id="cd01891">
    <property type="entry name" value="TypA_BipA"/>
    <property type="match status" value="1"/>
</dbReference>
<dbReference type="FunFam" id="3.30.70.870:FF:000003">
    <property type="entry name" value="GTP-binding protein TypA"/>
    <property type="match status" value="1"/>
</dbReference>
<dbReference type="InterPro" id="IPR027417">
    <property type="entry name" value="P-loop_NTPase"/>
</dbReference>
<protein>
    <recommendedName>
        <fullName evidence="2">50S ribosomal subunit assembly factor BipA</fullName>
    </recommendedName>
</protein>
<dbReference type="NCBIfam" id="TIGR01394">
    <property type="entry name" value="TypA_BipA"/>
    <property type="match status" value="1"/>
</dbReference>
<sequence length="604" mass="66312">MEIRNIAIIAHVDHGKTTLTDALMRQTGMFVEGESMDSNALELERGITIYSKNTSAIYKDTKINIVDTPGHADFGSEVERVLRSIDCVLLVVDAQEGPMPQTRFVLKKSLELGLKPIVVINKIDKPAADVDATEEGVLELFMDLGANKEQLDFPVVYAIGREGVAIRKIDDPRKDLSPLLDLILEHVPIASGSSDKPFRAQPFNLAYDNYLGRLAIVRVADGIVRVGDGVVLLKEGVAPYKGKVTKLFTFKGIKREEAGEIVAGDIGIVAGIPEIYIGETIAHTADVPLLPAIIVDEPTIELNFLVNNSPFAGRESKFVTSRQIRERLEKELEVNVGLKVDFVSSSGDTFKVSGRGELHIAILLENMRREGFELQVSQPKVIIKTIDGVKCEPFEEVTIDVPSEFQGAVIKKLSERGAIMNHMTQTHNTIRMLFEGPTRGLLGYRNQFIVDTKGDGIMASRVIGFKPYAGAIERRAAGSMISMASGKALGYSLANLQERGELYIGPTVEVYEGMVIGNTSKGDEMPVNPTKGKQLTNMRASGSDDALNLIPPHPVGIENGMEIMAEDEYLEITPNSVRLRKQFLTEAERSRNKRGIDSSNRRIA</sequence>
<dbReference type="InterPro" id="IPR009000">
    <property type="entry name" value="Transl_B-barrel_sf"/>
</dbReference>
<keyword evidence="1" id="KW-0547">Nucleotide-binding</keyword>
<evidence type="ECO:0000256" key="2">
    <source>
        <dbReference type="ARBA" id="ARBA00035722"/>
    </source>
</evidence>
<dbReference type="GO" id="GO:0005829">
    <property type="term" value="C:cytosol"/>
    <property type="evidence" value="ECO:0007669"/>
    <property type="project" value="TreeGrafter"/>
</dbReference>
<dbReference type="CDD" id="cd16263">
    <property type="entry name" value="BipA_III"/>
    <property type="match status" value="1"/>
</dbReference>
<dbReference type="Gene3D" id="3.30.70.870">
    <property type="entry name" value="Elongation Factor G (Translational Gtpase), domain 3"/>
    <property type="match status" value="1"/>
</dbReference>
<proteinExistence type="predicted"/>
<dbReference type="PANTHER" id="PTHR42908:SF8">
    <property type="entry name" value="TR-TYPE G DOMAIN-CONTAINING PROTEIN"/>
    <property type="match status" value="1"/>
</dbReference>
<dbReference type="InterPro" id="IPR000795">
    <property type="entry name" value="T_Tr_GTP-bd_dom"/>
</dbReference>
<keyword evidence="1" id="KW-0342">GTP-binding</keyword>
<name>A0A1G2DEK1_9BACT</name>
<dbReference type="InterPro" id="IPR047043">
    <property type="entry name" value="BipA_III"/>
</dbReference>
<dbReference type="FunFam" id="3.40.50.300:FF:000055">
    <property type="entry name" value="GTP-binding protein TypA"/>
    <property type="match status" value="1"/>
</dbReference>
<dbReference type="GO" id="GO:0003924">
    <property type="term" value="F:GTPase activity"/>
    <property type="evidence" value="ECO:0007669"/>
    <property type="project" value="InterPro"/>
</dbReference>
<dbReference type="InterPro" id="IPR006298">
    <property type="entry name" value="BipA"/>
</dbReference>
<dbReference type="STRING" id="1798665.A2942_00080"/>
<gene>
    <name evidence="4" type="ORF">A2942_00080</name>
</gene>
<dbReference type="AlphaFoldDB" id="A0A1G2DEK1"/>
<dbReference type="InterPro" id="IPR035647">
    <property type="entry name" value="EFG_III/V"/>
</dbReference>
<dbReference type="PRINTS" id="PR00315">
    <property type="entry name" value="ELONGATNFCT"/>
</dbReference>
<dbReference type="PROSITE" id="PS51722">
    <property type="entry name" value="G_TR_2"/>
    <property type="match status" value="1"/>
</dbReference>
<dbReference type="CDD" id="cd03710">
    <property type="entry name" value="BipA_TypA_C"/>
    <property type="match status" value="1"/>
</dbReference>
<dbReference type="Pfam" id="PF03144">
    <property type="entry name" value="GTP_EFTU_D2"/>
    <property type="match status" value="1"/>
</dbReference>
<dbReference type="InterPro" id="IPR000640">
    <property type="entry name" value="EFG_V-like"/>
</dbReference>
<dbReference type="Proteomes" id="UP000178534">
    <property type="component" value="Unassembled WGS sequence"/>
</dbReference>
<dbReference type="EMBL" id="MHLP01000028">
    <property type="protein sequence ID" value="OGZ12064.1"/>
    <property type="molecule type" value="Genomic_DNA"/>
</dbReference>
<dbReference type="InterPro" id="IPR005225">
    <property type="entry name" value="Small_GTP-bd"/>
</dbReference>
<evidence type="ECO:0000313" key="4">
    <source>
        <dbReference type="EMBL" id="OGZ12064.1"/>
    </source>
</evidence>
<dbReference type="InterPro" id="IPR042116">
    <property type="entry name" value="TypA/BipA_C"/>
</dbReference>
<organism evidence="4 5">
    <name type="scientific">Candidatus Lloydbacteria bacterium RIFCSPLOWO2_01_FULL_50_20</name>
    <dbReference type="NCBI Taxonomy" id="1798665"/>
    <lineage>
        <taxon>Bacteria</taxon>
        <taxon>Candidatus Lloydiibacteriota</taxon>
    </lineage>
</organism>
<dbReference type="Pfam" id="PF21018">
    <property type="entry name" value="BipA_C"/>
    <property type="match status" value="1"/>
</dbReference>
<evidence type="ECO:0000259" key="3">
    <source>
        <dbReference type="PROSITE" id="PS51722"/>
    </source>
</evidence>
<dbReference type="SUPFAM" id="SSF50447">
    <property type="entry name" value="Translation proteins"/>
    <property type="match status" value="1"/>
</dbReference>
<dbReference type="Gene3D" id="3.40.50.300">
    <property type="entry name" value="P-loop containing nucleotide triphosphate hydrolases"/>
    <property type="match status" value="1"/>
</dbReference>
<reference evidence="4 5" key="1">
    <citation type="journal article" date="2016" name="Nat. Commun.">
        <title>Thousands of microbial genomes shed light on interconnected biogeochemical processes in an aquifer system.</title>
        <authorList>
            <person name="Anantharaman K."/>
            <person name="Brown C.T."/>
            <person name="Hug L.A."/>
            <person name="Sharon I."/>
            <person name="Castelle C.J."/>
            <person name="Probst A.J."/>
            <person name="Thomas B.C."/>
            <person name="Singh A."/>
            <person name="Wilkins M.J."/>
            <person name="Karaoz U."/>
            <person name="Brodie E.L."/>
            <person name="Williams K.H."/>
            <person name="Hubbard S.S."/>
            <person name="Banfield J.F."/>
        </authorList>
    </citation>
    <scope>NUCLEOTIDE SEQUENCE [LARGE SCALE GENOMIC DNA]</scope>
</reference>
<dbReference type="Pfam" id="PF00009">
    <property type="entry name" value="GTP_EFTU"/>
    <property type="match status" value="1"/>
</dbReference>
<dbReference type="Gene3D" id="2.40.50.250">
    <property type="entry name" value="bipa protein"/>
    <property type="match status" value="1"/>
</dbReference>
<feature type="domain" description="Tr-type G" evidence="3">
    <location>
        <begin position="1"/>
        <end position="191"/>
    </location>
</feature>
<evidence type="ECO:0000256" key="1">
    <source>
        <dbReference type="ARBA" id="ARBA00023134"/>
    </source>
</evidence>
<dbReference type="InterPro" id="IPR047041">
    <property type="entry name" value="BipA_GTP-bd_dom"/>
</dbReference>
<comment type="caution">
    <text evidence="4">The sequence shown here is derived from an EMBL/GenBank/DDBJ whole genome shotgun (WGS) entry which is preliminary data.</text>
</comment>
<dbReference type="SUPFAM" id="SSF54980">
    <property type="entry name" value="EF-G C-terminal domain-like"/>
    <property type="match status" value="2"/>
</dbReference>
<dbReference type="GO" id="GO:1990904">
    <property type="term" value="C:ribonucleoprotein complex"/>
    <property type="evidence" value="ECO:0007669"/>
    <property type="project" value="TreeGrafter"/>
</dbReference>
<evidence type="ECO:0000313" key="5">
    <source>
        <dbReference type="Proteomes" id="UP000178534"/>
    </source>
</evidence>
<dbReference type="NCBIfam" id="TIGR00231">
    <property type="entry name" value="small_GTP"/>
    <property type="match status" value="1"/>
</dbReference>
<dbReference type="SUPFAM" id="SSF52540">
    <property type="entry name" value="P-loop containing nucleoside triphosphate hydrolases"/>
    <property type="match status" value="1"/>
</dbReference>
<dbReference type="FunFam" id="3.30.70.240:FF:000002">
    <property type="entry name" value="GTP-binding protein TypA"/>
    <property type="match status" value="1"/>
</dbReference>
<dbReference type="InterPro" id="IPR035651">
    <property type="entry name" value="BipA_V"/>
</dbReference>
<dbReference type="Pfam" id="PF00679">
    <property type="entry name" value="EFG_C"/>
    <property type="match status" value="1"/>
</dbReference>
<dbReference type="GO" id="GO:0005525">
    <property type="term" value="F:GTP binding"/>
    <property type="evidence" value="ECO:0007669"/>
    <property type="project" value="UniProtKB-KW"/>
</dbReference>